<dbReference type="InterPro" id="IPR036286">
    <property type="entry name" value="LexA/Signal_pep-like_sf"/>
</dbReference>
<reference evidence="2 3" key="1">
    <citation type="journal article" date="2015" name="Nature">
        <title>rRNA introns, odd ribosomes, and small enigmatic genomes across a large radiation of phyla.</title>
        <authorList>
            <person name="Brown C.T."/>
            <person name="Hug L.A."/>
            <person name="Thomas B.C."/>
            <person name="Sharon I."/>
            <person name="Castelle C.J."/>
            <person name="Singh A."/>
            <person name="Wilkins M.J."/>
            <person name="Williams K.H."/>
            <person name="Banfield J.F."/>
        </authorList>
    </citation>
    <scope>NUCLEOTIDE SEQUENCE [LARGE SCALE GENOMIC DNA]</scope>
</reference>
<name>A0A0G1DNZ0_9BACT</name>
<dbReference type="Pfam" id="PF00717">
    <property type="entry name" value="Peptidase_S24"/>
    <property type="match status" value="1"/>
</dbReference>
<dbReference type="AlphaFoldDB" id="A0A0G1DNZ0"/>
<dbReference type="Proteomes" id="UP000034646">
    <property type="component" value="Unassembled WGS sequence"/>
</dbReference>
<sequence length="221" mass="24891">MHIIQEKLLELSQRYDLKKMGLRQIGRLIGVEHPQKIKFHMEKLGLLDEGKKKRVVQTKSPLLGNDEAKKLLSIPILGLANCGDATMLAEARIDGMLPVSSKLIPSTHIDNLFAVKAIGLSMNRADVNGRTIEDGDYVIVDGEDKNVKSGDYVLSVIGGMANIKRFMEDKKNNQIVLQSESNKFFPPIHIHEDELDEYLVNGKVIEVIKQPQEDSYRYEPI</sequence>
<protein>
    <recommendedName>
        <fullName evidence="1">Peptidase S24/S26A/S26B/S26C domain-containing protein</fullName>
    </recommendedName>
</protein>
<dbReference type="SUPFAM" id="SSF51306">
    <property type="entry name" value="LexA/Signal peptidase"/>
    <property type="match status" value="1"/>
</dbReference>
<dbReference type="InterPro" id="IPR039418">
    <property type="entry name" value="LexA-like"/>
</dbReference>
<dbReference type="CDD" id="cd06529">
    <property type="entry name" value="S24_LexA-like"/>
    <property type="match status" value="1"/>
</dbReference>
<dbReference type="Gene3D" id="2.10.109.10">
    <property type="entry name" value="Umud Fragment, subunit A"/>
    <property type="match status" value="1"/>
</dbReference>
<comment type="caution">
    <text evidence="2">The sequence shown here is derived from an EMBL/GenBank/DDBJ whole genome shotgun (WGS) entry which is preliminary data.</text>
</comment>
<dbReference type="EMBL" id="LCFS01000021">
    <property type="protein sequence ID" value="KKS99364.1"/>
    <property type="molecule type" value="Genomic_DNA"/>
</dbReference>
<gene>
    <name evidence="2" type="ORF">UV76_C0021G0006</name>
</gene>
<dbReference type="InterPro" id="IPR015927">
    <property type="entry name" value="Peptidase_S24_S26A/B/C"/>
</dbReference>
<accession>A0A0G1DNZ0</accession>
<proteinExistence type="predicted"/>
<evidence type="ECO:0000313" key="2">
    <source>
        <dbReference type="EMBL" id="KKS99364.1"/>
    </source>
</evidence>
<evidence type="ECO:0000313" key="3">
    <source>
        <dbReference type="Proteomes" id="UP000034646"/>
    </source>
</evidence>
<dbReference type="STRING" id="1618738.UV76_C0021G0006"/>
<feature type="domain" description="Peptidase S24/S26A/S26B/S26C" evidence="1">
    <location>
        <begin position="76"/>
        <end position="204"/>
    </location>
</feature>
<organism evidence="2 3">
    <name type="scientific">Candidatus Nomurabacteria bacterium GW2011_GWA2_43_15</name>
    <dbReference type="NCBI Taxonomy" id="1618738"/>
    <lineage>
        <taxon>Bacteria</taxon>
        <taxon>Candidatus Nomuraibacteriota</taxon>
    </lineage>
</organism>
<evidence type="ECO:0000259" key="1">
    <source>
        <dbReference type="Pfam" id="PF00717"/>
    </source>
</evidence>